<proteinExistence type="predicted"/>
<dbReference type="EMBL" id="ML996577">
    <property type="protein sequence ID" value="KAF2755590.1"/>
    <property type="molecule type" value="Genomic_DNA"/>
</dbReference>
<sequence length="701" mass="79610">MPTKLPHFNWDSHKLKKRRYLILPWIQDPTSGAIQETKNGRATLVFAQRHEANTTELFFDLFFVANLALFTQYHSITDHKGFLTYIEFFGLIWGTWFSITLFDVRFGLDSVFERACKFVQYAVFVVFALVGSEFEPGSRSYLPKDNVNFRILSWALCASRALLMIQYLVVLYFVMKRRYRRLYFPLALNAFWYLVTATVFGAMSAAFPNTGNHHPHIYLMWYAAIFLEIVCVLSVSTIWRTLSFKLTHLAERMSLLTLIIMGEGIIGITKTVSIILAKGPVFSYFGLVLCILFIIFWLYFIYFDNTPRGHFGTIRQQVWAFLHFPFHLSVVGIVEGAQQIVRARYVIDGDKKFNKSAMQYCVKENLDGIKLQNKLAELIRYYDFPSKAQSNQFLPDIYESLYAVGNHTDICSPENSEGYVNANGEMIAYPDELWYLWEKTISAVYAGTVTDKQVPDFDDALTSSISAWETAYSYFWGALGLLAFTTILMFFMCRRSKRDIYTYFGIGVRVFVLVMAAFLGGYAAANDDFFTSFMYSSAVVPTAMACLFLIVFVDSIGRGLSNYALRNTHKDIIDDEAEAMEHDHLHGHHHDHDGSDDEIELKPQAHTPGLQQQHEHWYGGVASPPLPGPAPLGYSAVQNPGTPGTPAFHQEHTAYGGAYSHERTQSDTIDPAYGHARHPSDAYDNPDFRRTSGFGGGPAMA</sequence>
<reference evidence="3" key="1">
    <citation type="journal article" date="2020" name="Stud. Mycol.">
        <title>101 Dothideomycetes genomes: a test case for predicting lifestyles and emergence of pathogens.</title>
        <authorList>
            <person name="Haridas S."/>
            <person name="Albert R."/>
            <person name="Binder M."/>
            <person name="Bloem J."/>
            <person name="Labutti K."/>
            <person name="Salamov A."/>
            <person name="Andreopoulos B."/>
            <person name="Baker S."/>
            <person name="Barry K."/>
            <person name="Bills G."/>
            <person name="Bluhm B."/>
            <person name="Cannon C."/>
            <person name="Castanera R."/>
            <person name="Culley D."/>
            <person name="Daum C."/>
            <person name="Ezra D."/>
            <person name="Gonzalez J."/>
            <person name="Henrissat B."/>
            <person name="Kuo A."/>
            <person name="Liang C."/>
            <person name="Lipzen A."/>
            <person name="Lutzoni F."/>
            <person name="Magnuson J."/>
            <person name="Mondo S."/>
            <person name="Nolan M."/>
            <person name="Ohm R."/>
            <person name="Pangilinan J."/>
            <person name="Park H.-J."/>
            <person name="Ramirez L."/>
            <person name="Alfaro M."/>
            <person name="Sun H."/>
            <person name="Tritt A."/>
            <person name="Yoshinaga Y."/>
            <person name="Zwiers L.-H."/>
            <person name="Turgeon B."/>
            <person name="Goodwin S."/>
            <person name="Spatafora J."/>
            <person name="Crous P."/>
            <person name="Grigoriev I."/>
        </authorList>
    </citation>
    <scope>NUCLEOTIDE SEQUENCE</scope>
    <source>
        <strain evidence="3">CBS 121739</strain>
    </source>
</reference>
<keyword evidence="2" id="KW-0472">Membrane</keyword>
<dbReference type="InterPro" id="IPR010640">
    <property type="entry name" value="Low_temperature_requirement_A"/>
</dbReference>
<accession>A0A6A6W0Z0</accession>
<feature type="transmembrane region" description="Helical" evidence="2">
    <location>
        <begin position="151"/>
        <end position="174"/>
    </location>
</feature>
<feature type="region of interest" description="Disordered" evidence="1">
    <location>
        <begin position="629"/>
        <end position="651"/>
    </location>
</feature>
<feature type="transmembrane region" description="Helical" evidence="2">
    <location>
        <begin position="186"/>
        <end position="207"/>
    </location>
</feature>
<keyword evidence="4" id="KW-1185">Reference proteome</keyword>
<dbReference type="RefSeq" id="XP_033598041.1">
    <property type="nucleotide sequence ID" value="XM_033744484.1"/>
</dbReference>
<feature type="transmembrane region" description="Helical" evidence="2">
    <location>
        <begin position="314"/>
        <end position="334"/>
    </location>
</feature>
<protein>
    <submittedName>
        <fullName evidence="3">Uncharacterized protein</fullName>
    </submittedName>
</protein>
<name>A0A6A6W0Z0_9PEZI</name>
<feature type="transmembrane region" description="Helical" evidence="2">
    <location>
        <begin position="529"/>
        <end position="553"/>
    </location>
</feature>
<feature type="transmembrane region" description="Helical" evidence="2">
    <location>
        <begin position="474"/>
        <end position="493"/>
    </location>
</feature>
<feature type="transmembrane region" description="Helical" evidence="2">
    <location>
        <begin position="219"/>
        <end position="242"/>
    </location>
</feature>
<feature type="compositionally biased region" description="Basic and acidic residues" evidence="1">
    <location>
        <begin position="678"/>
        <end position="690"/>
    </location>
</feature>
<dbReference type="PANTHER" id="PTHR42101:SF1">
    <property type="entry name" value="LOW TEMPERATURE REQUIREMENT A"/>
    <property type="match status" value="1"/>
</dbReference>
<keyword evidence="2" id="KW-1133">Transmembrane helix</keyword>
<feature type="transmembrane region" description="Helical" evidence="2">
    <location>
        <begin position="254"/>
        <end position="276"/>
    </location>
</feature>
<dbReference type="OrthoDB" id="3177213at2759"/>
<feature type="region of interest" description="Disordered" evidence="1">
    <location>
        <begin position="668"/>
        <end position="701"/>
    </location>
</feature>
<feature type="transmembrane region" description="Helical" evidence="2">
    <location>
        <begin position="282"/>
        <end position="302"/>
    </location>
</feature>
<gene>
    <name evidence="3" type="ORF">EJ05DRAFT_478564</name>
</gene>
<dbReference type="GeneID" id="54485538"/>
<evidence type="ECO:0000256" key="2">
    <source>
        <dbReference type="SAM" id="Phobius"/>
    </source>
</evidence>
<feature type="transmembrane region" description="Helical" evidence="2">
    <location>
        <begin position="500"/>
        <end position="523"/>
    </location>
</feature>
<dbReference type="Proteomes" id="UP000799437">
    <property type="component" value="Unassembled WGS sequence"/>
</dbReference>
<evidence type="ECO:0000313" key="3">
    <source>
        <dbReference type="EMBL" id="KAF2755590.1"/>
    </source>
</evidence>
<feature type="transmembrane region" description="Helical" evidence="2">
    <location>
        <begin position="82"/>
        <end position="102"/>
    </location>
</feature>
<organism evidence="3 4">
    <name type="scientific">Pseudovirgaria hyperparasitica</name>
    <dbReference type="NCBI Taxonomy" id="470096"/>
    <lineage>
        <taxon>Eukaryota</taxon>
        <taxon>Fungi</taxon>
        <taxon>Dikarya</taxon>
        <taxon>Ascomycota</taxon>
        <taxon>Pezizomycotina</taxon>
        <taxon>Dothideomycetes</taxon>
        <taxon>Dothideomycetes incertae sedis</taxon>
        <taxon>Acrospermales</taxon>
        <taxon>Acrospermaceae</taxon>
        <taxon>Pseudovirgaria</taxon>
    </lineage>
</organism>
<dbReference type="AlphaFoldDB" id="A0A6A6W0Z0"/>
<evidence type="ECO:0000256" key="1">
    <source>
        <dbReference type="SAM" id="MobiDB-lite"/>
    </source>
</evidence>
<keyword evidence="2" id="KW-0812">Transmembrane</keyword>
<dbReference type="PANTHER" id="PTHR42101">
    <property type="entry name" value="CHROMOSOME 16, WHOLE GENOME SHOTGUN SEQUENCE"/>
    <property type="match status" value="1"/>
</dbReference>
<evidence type="ECO:0000313" key="4">
    <source>
        <dbReference type="Proteomes" id="UP000799437"/>
    </source>
</evidence>
<dbReference type="Pfam" id="PF06772">
    <property type="entry name" value="LtrA"/>
    <property type="match status" value="1"/>
</dbReference>